<feature type="transmembrane region" description="Helical" evidence="6">
    <location>
        <begin position="156"/>
        <end position="175"/>
    </location>
</feature>
<protein>
    <submittedName>
        <fullName evidence="7">Uncharacterized protein</fullName>
    </submittedName>
</protein>
<evidence type="ECO:0000313" key="7">
    <source>
        <dbReference type="EMBL" id="QDV52728.1"/>
    </source>
</evidence>
<gene>
    <name evidence="7" type="ORF">Enr17x_47950</name>
</gene>
<feature type="transmembrane region" description="Helical" evidence="6">
    <location>
        <begin position="42"/>
        <end position="60"/>
    </location>
</feature>
<comment type="subcellular location">
    <subcellularLocation>
        <location evidence="1">Cell membrane</location>
        <topology evidence="1">Multi-pass membrane protein</topology>
    </subcellularLocation>
</comment>
<proteinExistence type="predicted"/>
<evidence type="ECO:0000256" key="6">
    <source>
        <dbReference type="SAM" id="Phobius"/>
    </source>
</evidence>
<keyword evidence="2" id="KW-1003">Cell membrane</keyword>
<evidence type="ECO:0000256" key="3">
    <source>
        <dbReference type="ARBA" id="ARBA00022692"/>
    </source>
</evidence>
<keyword evidence="8" id="KW-1185">Reference proteome</keyword>
<sequence>MIQINKSKLIKLVIGIIITVTCLLAAVWGIDLEQIKQSFKRANYWTLPVMLALLYIFFWLKALRWRMLLEPVKNLSVWQVTPAMMIGFMGNNILPAHLGEFLRVYVMSKQFQIPKTTVLSTVVLERLFDIVAILCFLGIGVYFAPNVPDEYRSLSLVMALVICVTILVVAAYLIWTDAVIGLFRKIFSYLRFLPEKLTHLVLEMMQSGALGMASMKSKRLSFGIIWTSFAQWAINGLSIFVALWSFDIQVTPFAALVVLGVTAFGVTVPSTPGFFGIVQFCFWVSLQGFGVSKADVFAASIYYQLSQYIPVTLIGLYFSNREGLKLSQAEREAEKELEELEGIDGAEATLPETNG</sequence>
<keyword evidence="4 6" id="KW-1133">Transmembrane helix</keyword>
<dbReference type="GO" id="GO:0005886">
    <property type="term" value="C:plasma membrane"/>
    <property type="evidence" value="ECO:0007669"/>
    <property type="project" value="UniProtKB-SubCell"/>
</dbReference>
<dbReference type="EMBL" id="CP037452">
    <property type="protein sequence ID" value="QDV52728.1"/>
    <property type="molecule type" value="Genomic_DNA"/>
</dbReference>
<feature type="transmembrane region" description="Helical" evidence="6">
    <location>
        <begin position="296"/>
        <end position="318"/>
    </location>
</feature>
<feature type="transmembrane region" description="Helical" evidence="6">
    <location>
        <begin position="12"/>
        <end position="30"/>
    </location>
</feature>
<dbReference type="AlphaFoldDB" id="A0A518II15"/>
<dbReference type="Pfam" id="PF03706">
    <property type="entry name" value="LPG_synthase_TM"/>
    <property type="match status" value="1"/>
</dbReference>
<dbReference type="PANTHER" id="PTHR39087:SF2">
    <property type="entry name" value="UPF0104 MEMBRANE PROTEIN MJ1595"/>
    <property type="match status" value="1"/>
</dbReference>
<name>A0A518II15_9PLAN</name>
<feature type="transmembrane region" description="Helical" evidence="6">
    <location>
        <begin position="250"/>
        <end position="268"/>
    </location>
</feature>
<dbReference type="Proteomes" id="UP000318313">
    <property type="component" value="Chromosome"/>
</dbReference>
<reference evidence="7 8" key="1">
    <citation type="submission" date="2019-03" db="EMBL/GenBank/DDBJ databases">
        <title>Deep-cultivation of Planctomycetes and their phenomic and genomic characterization uncovers novel biology.</title>
        <authorList>
            <person name="Wiegand S."/>
            <person name="Jogler M."/>
            <person name="Boedeker C."/>
            <person name="Pinto D."/>
            <person name="Vollmers J."/>
            <person name="Rivas-Marin E."/>
            <person name="Kohn T."/>
            <person name="Peeters S.H."/>
            <person name="Heuer A."/>
            <person name="Rast P."/>
            <person name="Oberbeckmann S."/>
            <person name="Bunk B."/>
            <person name="Jeske O."/>
            <person name="Meyerdierks A."/>
            <person name="Storesund J.E."/>
            <person name="Kallscheuer N."/>
            <person name="Luecker S."/>
            <person name="Lage O.M."/>
            <person name="Pohl T."/>
            <person name="Merkel B.J."/>
            <person name="Hornburger P."/>
            <person name="Mueller R.-W."/>
            <person name="Bruemmer F."/>
            <person name="Labrenz M."/>
            <person name="Spormann A.M."/>
            <person name="Op den Camp H."/>
            <person name="Overmann J."/>
            <person name="Amann R."/>
            <person name="Jetten M.S.M."/>
            <person name="Mascher T."/>
            <person name="Medema M.H."/>
            <person name="Devos D.P."/>
            <person name="Kaster A.-K."/>
            <person name="Ovreas L."/>
            <person name="Rohde M."/>
            <person name="Galperin M.Y."/>
            <person name="Jogler C."/>
        </authorList>
    </citation>
    <scope>NUCLEOTIDE SEQUENCE [LARGE SCALE GENOMIC DNA]</scope>
    <source>
        <strain evidence="7 8">Enr17</strain>
    </source>
</reference>
<evidence type="ECO:0000256" key="4">
    <source>
        <dbReference type="ARBA" id="ARBA00022989"/>
    </source>
</evidence>
<keyword evidence="5 6" id="KW-0472">Membrane</keyword>
<evidence type="ECO:0000256" key="5">
    <source>
        <dbReference type="ARBA" id="ARBA00023136"/>
    </source>
</evidence>
<evidence type="ECO:0000256" key="2">
    <source>
        <dbReference type="ARBA" id="ARBA00022475"/>
    </source>
</evidence>
<accession>A0A518II15</accession>
<keyword evidence="3 6" id="KW-0812">Transmembrane</keyword>
<organism evidence="7 8">
    <name type="scientific">Gimesia fumaroli</name>
    <dbReference type="NCBI Taxonomy" id="2527976"/>
    <lineage>
        <taxon>Bacteria</taxon>
        <taxon>Pseudomonadati</taxon>
        <taxon>Planctomycetota</taxon>
        <taxon>Planctomycetia</taxon>
        <taxon>Planctomycetales</taxon>
        <taxon>Planctomycetaceae</taxon>
        <taxon>Gimesia</taxon>
    </lineage>
</organism>
<feature type="transmembrane region" description="Helical" evidence="6">
    <location>
        <begin position="220"/>
        <end position="244"/>
    </location>
</feature>
<dbReference type="KEGG" id="gfm:Enr17x_47950"/>
<dbReference type="RefSeq" id="WP_198000755.1">
    <property type="nucleotide sequence ID" value="NZ_CP037452.1"/>
</dbReference>
<evidence type="ECO:0000313" key="8">
    <source>
        <dbReference type="Proteomes" id="UP000318313"/>
    </source>
</evidence>
<dbReference type="PANTHER" id="PTHR39087">
    <property type="entry name" value="UPF0104 MEMBRANE PROTEIN MJ1595"/>
    <property type="match status" value="1"/>
</dbReference>
<dbReference type="InterPro" id="IPR022791">
    <property type="entry name" value="L-PG_synthase/AglD"/>
</dbReference>
<evidence type="ECO:0000256" key="1">
    <source>
        <dbReference type="ARBA" id="ARBA00004651"/>
    </source>
</evidence>
<feature type="transmembrane region" description="Helical" evidence="6">
    <location>
        <begin position="127"/>
        <end position="144"/>
    </location>
</feature>
<dbReference type="NCBIfam" id="TIGR00374">
    <property type="entry name" value="flippase-like domain"/>
    <property type="match status" value="1"/>
</dbReference>